<dbReference type="Pfam" id="PF01970">
    <property type="entry name" value="TctA"/>
    <property type="match status" value="1"/>
</dbReference>
<keyword evidence="1" id="KW-0812">Transmembrane</keyword>
<protein>
    <recommendedName>
        <fullName evidence="2">DUF112 domain-containing protein</fullName>
    </recommendedName>
</protein>
<dbReference type="PANTHER" id="PTHR35342">
    <property type="entry name" value="TRICARBOXYLIC TRANSPORT PROTEIN"/>
    <property type="match status" value="1"/>
</dbReference>
<dbReference type="InterPro" id="IPR002823">
    <property type="entry name" value="DUF112_TM"/>
</dbReference>
<keyword evidence="1" id="KW-1133">Transmembrane helix</keyword>
<dbReference type="AlphaFoldDB" id="X1M815"/>
<sequence length="207" mass="21916">MTLKIIDCTLRDGSHAIDYRFGRDTIIPSLSDLKSLFLTFNRSAIIGTIIGIIPGAGGDPASYLGYSEAKRNSKHPEEFGKGSIEGVASSEAANNAVTGGCLVPLLTLGIPGNSVSAVFLGGLLIHGLIPGPELFTKYGVVTYTLLSSLFLANIAMCIFGLLGAKIFIKVVKIPTIILSPCIVVLSIVGSYALRNNFIDVEIMFFFG</sequence>
<feature type="transmembrane region" description="Helical" evidence="1">
    <location>
        <begin position="176"/>
        <end position="193"/>
    </location>
</feature>
<accession>X1M815</accession>
<reference evidence="3" key="1">
    <citation type="journal article" date="2014" name="Front. Microbiol.">
        <title>High frequency of phylogenetically diverse reductive dehalogenase-homologous genes in deep subseafloor sedimentary metagenomes.</title>
        <authorList>
            <person name="Kawai M."/>
            <person name="Futagami T."/>
            <person name="Toyoda A."/>
            <person name="Takaki Y."/>
            <person name="Nishi S."/>
            <person name="Hori S."/>
            <person name="Arai W."/>
            <person name="Tsubouchi T."/>
            <person name="Morono Y."/>
            <person name="Uchiyama I."/>
            <person name="Ito T."/>
            <person name="Fujiyama A."/>
            <person name="Inagaki F."/>
            <person name="Takami H."/>
        </authorList>
    </citation>
    <scope>NUCLEOTIDE SEQUENCE</scope>
    <source>
        <strain evidence="3">Expedition CK06-06</strain>
    </source>
</reference>
<comment type="caution">
    <text evidence="3">The sequence shown here is derived from an EMBL/GenBank/DDBJ whole genome shotgun (WGS) entry which is preliminary data.</text>
</comment>
<proteinExistence type="predicted"/>
<feature type="transmembrane region" description="Helical" evidence="1">
    <location>
        <begin position="141"/>
        <end position="164"/>
    </location>
</feature>
<feature type="domain" description="DUF112" evidence="2">
    <location>
        <begin position="25"/>
        <end position="207"/>
    </location>
</feature>
<dbReference type="EMBL" id="BARV01011676">
    <property type="protein sequence ID" value="GAI10845.1"/>
    <property type="molecule type" value="Genomic_DNA"/>
</dbReference>
<dbReference type="PANTHER" id="PTHR35342:SF5">
    <property type="entry name" value="TRICARBOXYLIC TRANSPORT PROTEIN"/>
    <property type="match status" value="1"/>
</dbReference>
<evidence type="ECO:0000259" key="2">
    <source>
        <dbReference type="Pfam" id="PF01970"/>
    </source>
</evidence>
<gene>
    <name evidence="3" type="ORF">S06H3_22020</name>
</gene>
<name>X1M815_9ZZZZ</name>
<evidence type="ECO:0000313" key="3">
    <source>
        <dbReference type="EMBL" id="GAI10845.1"/>
    </source>
</evidence>
<evidence type="ECO:0000256" key="1">
    <source>
        <dbReference type="SAM" id="Phobius"/>
    </source>
</evidence>
<keyword evidence="1" id="KW-0472">Membrane</keyword>
<feature type="non-terminal residue" evidence="3">
    <location>
        <position position="207"/>
    </location>
</feature>
<feature type="transmembrane region" description="Helical" evidence="1">
    <location>
        <begin position="105"/>
        <end position="129"/>
    </location>
</feature>
<organism evidence="3">
    <name type="scientific">marine sediment metagenome</name>
    <dbReference type="NCBI Taxonomy" id="412755"/>
    <lineage>
        <taxon>unclassified sequences</taxon>
        <taxon>metagenomes</taxon>
        <taxon>ecological metagenomes</taxon>
    </lineage>
</organism>